<dbReference type="Pfam" id="PF00059">
    <property type="entry name" value="Lectin_C"/>
    <property type="match status" value="1"/>
</dbReference>
<sequence>GSYFKAMQFCNKHGMRLASITSAEENVRLGKFAESIGHNTSHFWTAGTTLHDDARQEWIWLTTGARILYTNWYPGEPNRGSGETPEYCLEVRSIDDDIFTWNDAPCEYRYNFICESNNPNCNIPS</sequence>
<feature type="non-terminal residue" evidence="3">
    <location>
        <position position="1"/>
    </location>
</feature>
<dbReference type="InterPro" id="IPR016186">
    <property type="entry name" value="C-type_lectin-like/link_sf"/>
</dbReference>
<dbReference type="CDD" id="cd00037">
    <property type="entry name" value="CLECT"/>
    <property type="match status" value="1"/>
</dbReference>
<dbReference type="InterPro" id="IPR018378">
    <property type="entry name" value="C-type_lectin_CS"/>
</dbReference>
<evidence type="ECO:0000313" key="4">
    <source>
        <dbReference type="Proteomes" id="UP001162162"/>
    </source>
</evidence>
<dbReference type="SUPFAM" id="SSF56436">
    <property type="entry name" value="C-type lectin-like"/>
    <property type="match status" value="1"/>
</dbReference>
<dbReference type="EMBL" id="JAPWTK010000422">
    <property type="protein sequence ID" value="KAJ8940566.1"/>
    <property type="molecule type" value="Genomic_DNA"/>
</dbReference>
<dbReference type="InterPro" id="IPR001304">
    <property type="entry name" value="C-type_lectin-like"/>
</dbReference>
<dbReference type="InterPro" id="IPR016187">
    <property type="entry name" value="CTDL_fold"/>
</dbReference>
<protein>
    <recommendedName>
        <fullName evidence="2">C-type lectin domain-containing protein</fullName>
    </recommendedName>
</protein>
<keyword evidence="4" id="KW-1185">Reference proteome</keyword>
<reference evidence="3" key="1">
    <citation type="journal article" date="2023" name="Insect Mol. Biol.">
        <title>Genome sequencing provides insights into the evolution of gene families encoding plant cell wall-degrading enzymes in longhorned beetles.</title>
        <authorList>
            <person name="Shin N.R."/>
            <person name="Okamura Y."/>
            <person name="Kirsch R."/>
            <person name="Pauchet Y."/>
        </authorList>
    </citation>
    <scope>NUCLEOTIDE SEQUENCE</scope>
    <source>
        <strain evidence="3">AMC_N1</strain>
    </source>
</reference>
<comment type="caution">
    <text evidence="3">The sequence shown here is derived from an EMBL/GenBank/DDBJ whole genome shotgun (WGS) entry which is preliminary data.</text>
</comment>
<dbReference type="Proteomes" id="UP001162162">
    <property type="component" value="Unassembled WGS sequence"/>
</dbReference>
<accession>A0AAV8XQ35</accession>
<dbReference type="PROSITE" id="PS50041">
    <property type="entry name" value="C_TYPE_LECTIN_2"/>
    <property type="match status" value="1"/>
</dbReference>
<dbReference type="Gene3D" id="3.10.100.10">
    <property type="entry name" value="Mannose-Binding Protein A, subunit A"/>
    <property type="match status" value="1"/>
</dbReference>
<keyword evidence="1" id="KW-1015">Disulfide bond</keyword>
<dbReference type="AlphaFoldDB" id="A0AAV8XQ35"/>
<gene>
    <name evidence="3" type="ORF">NQ318_012965</name>
</gene>
<proteinExistence type="predicted"/>
<evidence type="ECO:0000313" key="3">
    <source>
        <dbReference type="EMBL" id="KAJ8940566.1"/>
    </source>
</evidence>
<dbReference type="SMART" id="SM00034">
    <property type="entry name" value="CLECT"/>
    <property type="match status" value="1"/>
</dbReference>
<dbReference type="PROSITE" id="PS00615">
    <property type="entry name" value="C_TYPE_LECTIN_1"/>
    <property type="match status" value="1"/>
</dbReference>
<dbReference type="InterPro" id="IPR050111">
    <property type="entry name" value="C-type_lectin/snaclec_domain"/>
</dbReference>
<feature type="domain" description="C-type lectin" evidence="2">
    <location>
        <begin position="1"/>
        <end position="115"/>
    </location>
</feature>
<organism evidence="3 4">
    <name type="scientific">Aromia moschata</name>
    <dbReference type="NCBI Taxonomy" id="1265417"/>
    <lineage>
        <taxon>Eukaryota</taxon>
        <taxon>Metazoa</taxon>
        <taxon>Ecdysozoa</taxon>
        <taxon>Arthropoda</taxon>
        <taxon>Hexapoda</taxon>
        <taxon>Insecta</taxon>
        <taxon>Pterygota</taxon>
        <taxon>Neoptera</taxon>
        <taxon>Endopterygota</taxon>
        <taxon>Coleoptera</taxon>
        <taxon>Polyphaga</taxon>
        <taxon>Cucujiformia</taxon>
        <taxon>Chrysomeloidea</taxon>
        <taxon>Cerambycidae</taxon>
        <taxon>Cerambycinae</taxon>
        <taxon>Callichromatini</taxon>
        <taxon>Aromia</taxon>
    </lineage>
</organism>
<name>A0AAV8XQ35_9CUCU</name>
<evidence type="ECO:0000256" key="1">
    <source>
        <dbReference type="ARBA" id="ARBA00023157"/>
    </source>
</evidence>
<dbReference type="PANTHER" id="PTHR22803">
    <property type="entry name" value="MANNOSE, PHOSPHOLIPASE, LECTIN RECEPTOR RELATED"/>
    <property type="match status" value="1"/>
</dbReference>
<evidence type="ECO:0000259" key="2">
    <source>
        <dbReference type="PROSITE" id="PS50041"/>
    </source>
</evidence>